<dbReference type="InterPro" id="IPR041457">
    <property type="entry name" value="CxC2_KDZ-assoc"/>
</dbReference>
<dbReference type="Pfam" id="PF18803">
    <property type="entry name" value="CxC2"/>
    <property type="match status" value="1"/>
</dbReference>
<sequence length="764" mass="85367">MPLRFSDKEVNILCEDALPRPARTPLPVHRPAPLPVHRPAHLSDKRTASTSHPLTIYCANGQTLGQCLTCPLPKTPQTPQTPLRHRDMPSDTSPYVSEYHLSPNKQKARAQGPPLRQQQWRNWTYDVLPKLVPVFLHLWHETESLRNTDELALPPTRPCACKTRTLDFAVVRMSAIEHIRIRVCHCQTAGEQLLTAGLFPCSPHRPSLAVDIGVLEFVRRLFVNLLPNNTAFCNTLEGFLASRGYKLTTKDTLCVHFANTLEWYTTLRTMVGNEIDKLLNTTHQILRGDEISDPPATPAQSSAVPSAPAAPLAGAPFPPSSPTASVPPPPSGRAGPGKRHRAHVSEETDSEDEGAGDAPNPFPDPPPCTCPSDYLISHCPACFGGLEHDASQQVDIEAETPLKMDEHVETVRPPKPAKAKQPRGEEEADGYEGEMQVPRSVLNECESSFKAANEKREAASTQFFDDTGLMAILCRHDRVLWLVNMRTPGEKQYYALTLLKMLFQHLPLNIRVGVLYDIACQLHRSCAKFGFLGRYLHRILFAVSVFHAFAHRWACQPIYHPLKCRGFGFTNGEGCERFWHSISKLIPYLQVAGYHNCLHTIDSQIEHADKASLGRLGSWLVRRTVHCEGKRREAERDLAECGIEEDVLREEWKKQVAAQTKPAQRRSKTRKSATVEEVILARKRVNALFQSMTVLRDALGDLDSTAHVLLYAESRVENAEAAWRREQQKLKRLEQQLGVTDATLIEKLGLAPARVTATAVKITA</sequence>
<comment type="caution">
    <text evidence="3">The sequence shown here is derived from an EMBL/GenBank/DDBJ whole genome shotgun (WGS) entry which is preliminary data.</text>
</comment>
<protein>
    <recommendedName>
        <fullName evidence="2">CxC2-like cysteine cluster KDZ transposase-associated domain-containing protein</fullName>
    </recommendedName>
</protein>
<dbReference type="PANTHER" id="PTHR33096:SF1">
    <property type="entry name" value="CXC1-LIKE CYSTEINE CLUSTER ASSOCIATED WITH KDZ TRANSPOSASES DOMAIN-CONTAINING PROTEIN"/>
    <property type="match status" value="1"/>
</dbReference>
<name>A0AAD6Z7B1_9AGAR</name>
<proteinExistence type="predicted"/>
<feature type="region of interest" description="Disordered" evidence="1">
    <location>
        <begin position="409"/>
        <end position="434"/>
    </location>
</feature>
<dbReference type="InterPro" id="IPR040521">
    <property type="entry name" value="KDZ"/>
</dbReference>
<organism evidence="3 4">
    <name type="scientific">Mycena albidolilacea</name>
    <dbReference type="NCBI Taxonomy" id="1033008"/>
    <lineage>
        <taxon>Eukaryota</taxon>
        <taxon>Fungi</taxon>
        <taxon>Dikarya</taxon>
        <taxon>Basidiomycota</taxon>
        <taxon>Agaricomycotina</taxon>
        <taxon>Agaricomycetes</taxon>
        <taxon>Agaricomycetidae</taxon>
        <taxon>Agaricales</taxon>
        <taxon>Marasmiineae</taxon>
        <taxon>Mycenaceae</taxon>
        <taxon>Mycena</taxon>
    </lineage>
</organism>
<keyword evidence="4" id="KW-1185">Reference proteome</keyword>
<gene>
    <name evidence="3" type="ORF">DFH08DRAFT_974504</name>
</gene>
<feature type="domain" description="CxC2-like cysteine cluster KDZ transposase-associated" evidence="2">
    <location>
        <begin position="156"/>
        <end position="237"/>
    </location>
</feature>
<dbReference type="Pfam" id="PF18758">
    <property type="entry name" value="KDZ"/>
    <property type="match status" value="1"/>
</dbReference>
<dbReference type="Proteomes" id="UP001218218">
    <property type="component" value="Unassembled WGS sequence"/>
</dbReference>
<dbReference type="PANTHER" id="PTHR33096">
    <property type="entry name" value="CXC2 DOMAIN-CONTAINING PROTEIN"/>
    <property type="match status" value="1"/>
</dbReference>
<dbReference type="AlphaFoldDB" id="A0AAD6Z7B1"/>
<evidence type="ECO:0000313" key="3">
    <source>
        <dbReference type="EMBL" id="KAJ7310152.1"/>
    </source>
</evidence>
<dbReference type="EMBL" id="JARIHO010000079">
    <property type="protein sequence ID" value="KAJ7310152.1"/>
    <property type="molecule type" value="Genomic_DNA"/>
</dbReference>
<evidence type="ECO:0000259" key="2">
    <source>
        <dbReference type="Pfam" id="PF18803"/>
    </source>
</evidence>
<feature type="compositionally biased region" description="Low complexity" evidence="1">
    <location>
        <begin position="298"/>
        <end position="315"/>
    </location>
</feature>
<feature type="region of interest" description="Disordered" evidence="1">
    <location>
        <begin position="289"/>
        <end position="364"/>
    </location>
</feature>
<feature type="compositionally biased region" description="Pro residues" evidence="1">
    <location>
        <begin position="316"/>
        <end position="331"/>
    </location>
</feature>
<evidence type="ECO:0000256" key="1">
    <source>
        <dbReference type="SAM" id="MobiDB-lite"/>
    </source>
</evidence>
<reference evidence="3" key="1">
    <citation type="submission" date="2023-03" db="EMBL/GenBank/DDBJ databases">
        <title>Massive genome expansion in bonnet fungi (Mycena s.s.) driven by repeated elements and novel gene families across ecological guilds.</title>
        <authorList>
            <consortium name="Lawrence Berkeley National Laboratory"/>
            <person name="Harder C.B."/>
            <person name="Miyauchi S."/>
            <person name="Viragh M."/>
            <person name="Kuo A."/>
            <person name="Thoen E."/>
            <person name="Andreopoulos B."/>
            <person name="Lu D."/>
            <person name="Skrede I."/>
            <person name="Drula E."/>
            <person name="Henrissat B."/>
            <person name="Morin E."/>
            <person name="Kohler A."/>
            <person name="Barry K."/>
            <person name="LaButti K."/>
            <person name="Morin E."/>
            <person name="Salamov A."/>
            <person name="Lipzen A."/>
            <person name="Mereny Z."/>
            <person name="Hegedus B."/>
            <person name="Baldrian P."/>
            <person name="Stursova M."/>
            <person name="Weitz H."/>
            <person name="Taylor A."/>
            <person name="Grigoriev I.V."/>
            <person name="Nagy L.G."/>
            <person name="Martin F."/>
            <person name="Kauserud H."/>
        </authorList>
    </citation>
    <scope>NUCLEOTIDE SEQUENCE</scope>
    <source>
        <strain evidence="3">CBHHK002</strain>
    </source>
</reference>
<accession>A0AAD6Z7B1</accession>
<evidence type="ECO:0000313" key="4">
    <source>
        <dbReference type="Proteomes" id="UP001218218"/>
    </source>
</evidence>